<evidence type="ECO:0000313" key="3">
    <source>
        <dbReference type="Proteomes" id="UP001642720"/>
    </source>
</evidence>
<dbReference type="EMBL" id="PPTA01000011">
    <property type="protein sequence ID" value="TFB00423.1"/>
    <property type="molecule type" value="Genomic_DNA"/>
</dbReference>
<name>A0ABY2GWV1_9HYPO</name>
<gene>
    <name evidence="2" type="ORF">CCMA1212_007752</name>
</gene>
<dbReference type="GeneID" id="300579364"/>
<dbReference type="RefSeq" id="XP_073556624.1">
    <property type="nucleotide sequence ID" value="XM_073704914.1"/>
</dbReference>
<comment type="caution">
    <text evidence="2">The sequence shown here is derived from an EMBL/GenBank/DDBJ whole genome shotgun (WGS) entry which is preliminary data.</text>
</comment>
<evidence type="ECO:0000313" key="2">
    <source>
        <dbReference type="EMBL" id="TFB00423.1"/>
    </source>
</evidence>
<evidence type="ECO:0008006" key="4">
    <source>
        <dbReference type="Google" id="ProtNLM"/>
    </source>
</evidence>
<accession>A0ABY2GWV1</accession>
<sequence>MDRELIEIDSTASESGSSASGYGDPEVGFDEWKEDLLGCLDGIKSSGDFSISRRYAVHVNPGLQIVGQETAIPLPLTDHEAETIRGACREAPFGKGDETLVDTSVRKTWELDATRFICTNPSWPAFLDSILRDVAAGFGLPEVKAKPHKLLLYEKGSFFKRHKDSEKEAGMVATLVVCLPGIHTGGDVHLSFGSEKRELATAPASRFDVTAMAWFSDVDHEVKPLGSGNRLVLAYKLFQPSGVVQSAQLLFGQSQRVKSILSKWQTRFSGRSMLAYPLDHLYTKSSLSMNNLKGRDRAVCHSLREVSATCGLYLTLAHMTRSEMDDCGGYYFDSEESSTELETIYSCDGAPIGSSCQIDESEILVPDFFEDRDPDSEDEGEFTGNESMPAAFRYHNTADNLLSMVKSVHEEHRENPIVKSNTLKVMTDILDASQSSSSSIHFAIARWALETNHEDLFQKALETLLNPKVPKELLAELPKFVGNLLNEAYAKTSRDFNWDSIFGPFLQSTTLGVWNSISKKIAALLEAKAVKDSFNLWARSQLDVKLDAQASFDVHDHEFFLKSLGRPMENDSEGTLKSIFETTLEEARSRLVLRMQDLGLHNSTFYSSSTYSSSTYSTSCYHPLDHDCRLLFRQFTALVKQSLVLGISDKAVLLVEECHKGFNAARPSWDPSRFHKEALVQELLVPLASAFRSYQITPTPGVAAFFELLIRDVLHHQIAKHPEKPNGWRHKRRGCRNCKDCDALDAFLESEDQGSWSLRANADRRKHIELHLPSSIFMKRTVSDRSPYMLVVEKLGTEHEEEVRRFRQQLAAVDGVLAPLRGDIFRSLLGDATYRELIELEHVRAGTTQGPVAGVKRLSESDLAGDSARQRM</sequence>
<reference evidence="2 3" key="1">
    <citation type="submission" date="2018-01" db="EMBL/GenBank/DDBJ databases">
        <title>Genome characterization of the sugarcane-associated fungus Trichoderma ghanense CCMA-1212 and their application in lignocelulose bioconversion.</title>
        <authorList>
            <person name="Steindorff A.S."/>
            <person name="Mendes T.D."/>
            <person name="Vilela E.S.D."/>
            <person name="Rodrigues D.S."/>
            <person name="Formighieri E.F."/>
            <person name="Melo I.S."/>
            <person name="Favaro L.C.L."/>
        </authorList>
    </citation>
    <scope>NUCLEOTIDE SEQUENCE [LARGE SCALE GENOMIC DNA]</scope>
    <source>
        <strain evidence="2 3">CCMA-1212</strain>
    </source>
</reference>
<dbReference type="Proteomes" id="UP001642720">
    <property type="component" value="Unassembled WGS sequence"/>
</dbReference>
<dbReference type="PANTHER" id="PTHR33099:SF7">
    <property type="entry name" value="MYND-TYPE DOMAIN-CONTAINING PROTEIN"/>
    <property type="match status" value="1"/>
</dbReference>
<protein>
    <recommendedName>
        <fullName evidence="4">Prolyl 4-hydroxylase alpha subunit Fe(2+) 2OG dioxygenase domain-containing protein</fullName>
    </recommendedName>
</protein>
<dbReference type="PANTHER" id="PTHR33099">
    <property type="entry name" value="FE2OG DIOXYGENASE DOMAIN-CONTAINING PROTEIN"/>
    <property type="match status" value="1"/>
</dbReference>
<keyword evidence="3" id="KW-1185">Reference proteome</keyword>
<dbReference type="Gene3D" id="2.60.120.620">
    <property type="entry name" value="q2cbj1_9rhob like domain"/>
    <property type="match status" value="1"/>
</dbReference>
<organism evidence="2 3">
    <name type="scientific">Trichoderma ghanense</name>
    <dbReference type="NCBI Taxonomy" id="65468"/>
    <lineage>
        <taxon>Eukaryota</taxon>
        <taxon>Fungi</taxon>
        <taxon>Dikarya</taxon>
        <taxon>Ascomycota</taxon>
        <taxon>Pezizomycotina</taxon>
        <taxon>Sordariomycetes</taxon>
        <taxon>Hypocreomycetidae</taxon>
        <taxon>Hypocreales</taxon>
        <taxon>Hypocreaceae</taxon>
        <taxon>Trichoderma</taxon>
    </lineage>
</organism>
<feature type="region of interest" description="Disordered" evidence="1">
    <location>
        <begin position="1"/>
        <end position="24"/>
    </location>
</feature>
<evidence type="ECO:0000256" key="1">
    <source>
        <dbReference type="SAM" id="MobiDB-lite"/>
    </source>
</evidence>
<proteinExistence type="predicted"/>
<feature type="compositionally biased region" description="Low complexity" evidence="1">
    <location>
        <begin position="10"/>
        <end position="21"/>
    </location>
</feature>